<organism evidence="7 8">
    <name type="scientific">Paenibacillus swuensis</name>
    <dbReference type="NCBI Taxonomy" id="1178515"/>
    <lineage>
        <taxon>Bacteria</taxon>
        <taxon>Bacillati</taxon>
        <taxon>Bacillota</taxon>
        <taxon>Bacilli</taxon>
        <taxon>Bacillales</taxon>
        <taxon>Paenibacillaceae</taxon>
        <taxon>Paenibacillus</taxon>
    </lineage>
</organism>
<keyword evidence="4 5" id="KW-0472">Membrane</keyword>
<evidence type="ECO:0000256" key="1">
    <source>
        <dbReference type="ARBA" id="ARBA00004141"/>
    </source>
</evidence>
<comment type="subcellular location">
    <subcellularLocation>
        <location evidence="1">Membrane</location>
        <topology evidence="1">Multi-pass membrane protein</topology>
    </subcellularLocation>
</comment>
<dbReference type="RefSeq" id="WP_068603397.1">
    <property type="nucleotide sequence ID" value="NZ_CP011388.1"/>
</dbReference>
<feature type="transmembrane region" description="Helical" evidence="5">
    <location>
        <begin position="266"/>
        <end position="286"/>
    </location>
</feature>
<dbReference type="GO" id="GO:0140359">
    <property type="term" value="F:ABC-type transporter activity"/>
    <property type="evidence" value="ECO:0007669"/>
    <property type="project" value="InterPro"/>
</dbReference>
<proteinExistence type="predicted"/>
<reference evidence="7 8" key="1">
    <citation type="submission" date="2015-01" db="EMBL/GenBank/DDBJ databases">
        <title>Paenibacillus swuensis/DY6/whole genome sequencing.</title>
        <authorList>
            <person name="Kim M.K."/>
            <person name="Srinivasan S."/>
            <person name="Lee J.-J."/>
        </authorList>
    </citation>
    <scope>NUCLEOTIDE SEQUENCE [LARGE SCALE GENOMIC DNA]</scope>
    <source>
        <strain evidence="7 8">DY6</strain>
    </source>
</reference>
<evidence type="ECO:0000259" key="6">
    <source>
        <dbReference type="Pfam" id="PF12698"/>
    </source>
</evidence>
<dbReference type="OrthoDB" id="2208410at2"/>
<dbReference type="InterPro" id="IPR051328">
    <property type="entry name" value="T7SS_ABC-Transporter"/>
</dbReference>
<dbReference type="EMBL" id="CP011388">
    <property type="protein sequence ID" value="ANE45130.1"/>
    <property type="molecule type" value="Genomic_DNA"/>
</dbReference>
<evidence type="ECO:0000256" key="3">
    <source>
        <dbReference type="ARBA" id="ARBA00022989"/>
    </source>
</evidence>
<dbReference type="Proteomes" id="UP000076927">
    <property type="component" value="Chromosome"/>
</dbReference>
<dbReference type="PANTHER" id="PTHR43077:SF5">
    <property type="entry name" value="PHAGE INFECTION PROTEIN"/>
    <property type="match status" value="1"/>
</dbReference>
<gene>
    <name evidence="7" type="ORF">SY83_00875</name>
</gene>
<dbReference type="STRING" id="1178515.SY83_00875"/>
<protein>
    <submittedName>
        <fullName evidence="7">ABC transporter</fullName>
    </submittedName>
</protein>
<dbReference type="KEGG" id="pswu:SY83_00875"/>
<sequence>MGEAIKAFMKRPTTKIGIITALMFQVIFSLIWMTGYNGVTDNTKNLRIAIVNEDTQMGSKVQEQLEKNLPFHVEKSSSIEAAREQLNNREIQMVVHIPADFSAKVAGPGQPGELKYYLNESNPATIKSIMTGVSAQITATVNKQAIEAGAAGILTQAKMPGEQVSAISGGLSERVISNVQTDNKVEGMNNQMVPMMMVLASYVGAMIMGMNMEQSSMALSGQVGKWRRFGARTIINAVSALVVALVGSSLVLALGGQSEQGFLTMWLFQSLFVMVFMFVSQLFLLLFGMAGMLFNIIMLSAQLVTSGAMVPRELLSDFYFSLSSYLPATYAVEGNMNILFGGPSVGEASLALVIIGLVAIVLGAGVTAVRRAPQPQRQPGSDISPGLA</sequence>
<dbReference type="Pfam" id="PF12698">
    <property type="entry name" value="ABC2_membrane_3"/>
    <property type="match status" value="1"/>
</dbReference>
<dbReference type="PANTHER" id="PTHR43077">
    <property type="entry name" value="TRANSPORT PERMEASE YVFS-RELATED"/>
    <property type="match status" value="1"/>
</dbReference>
<feature type="transmembrane region" description="Helical" evidence="5">
    <location>
        <begin position="192"/>
        <end position="212"/>
    </location>
</feature>
<keyword evidence="3 5" id="KW-1133">Transmembrane helix</keyword>
<dbReference type="InterPro" id="IPR013525">
    <property type="entry name" value="ABC2_TM"/>
</dbReference>
<dbReference type="AlphaFoldDB" id="A0A172TDN1"/>
<feature type="transmembrane region" description="Helical" evidence="5">
    <location>
        <begin position="348"/>
        <end position="369"/>
    </location>
</feature>
<keyword evidence="8" id="KW-1185">Reference proteome</keyword>
<keyword evidence="2 5" id="KW-0812">Transmembrane</keyword>
<evidence type="ECO:0000256" key="4">
    <source>
        <dbReference type="ARBA" id="ARBA00023136"/>
    </source>
</evidence>
<feature type="transmembrane region" description="Helical" evidence="5">
    <location>
        <begin position="16"/>
        <end position="36"/>
    </location>
</feature>
<evidence type="ECO:0000256" key="2">
    <source>
        <dbReference type="ARBA" id="ARBA00022692"/>
    </source>
</evidence>
<dbReference type="Gene3D" id="3.40.1710.10">
    <property type="entry name" value="abc type-2 transporter like domain"/>
    <property type="match status" value="1"/>
</dbReference>
<evidence type="ECO:0000313" key="8">
    <source>
        <dbReference type="Proteomes" id="UP000076927"/>
    </source>
</evidence>
<dbReference type="GO" id="GO:0016020">
    <property type="term" value="C:membrane"/>
    <property type="evidence" value="ECO:0007669"/>
    <property type="project" value="UniProtKB-SubCell"/>
</dbReference>
<evidence type="ECO:0000313" key="7">
    <source>
        <dbReference type="EMBL" id="ANE45130.1"/>
    </source>
</evidence>
<feature type="domain" description="ABC-2 type transporter transmembrane" evidence="6">
    <location>
        <begin position="17"/>
        <end position="363"/>
    </location>
</feature>
<dbReference type="PATRIC" id="fig|1178515.4.peg.147"/>
<name>A0A172TDN1_9BACL</name>
<accession>A0A172TDN1</accession>
<feature type="transmembrane region" description="Helical" evidence="5">
    <location>
        <begin position="233"/>
        <end position="254"/>
    </location>
</feature>
<evidence type="ECO:0000256" key="5">
    <source>
        <dbReference type="SAM" id="Phobius"/>
    </source>
</evidence>